<sequence>MDQVIARAKYERRLQDLGAHPRLVHVLSAISAPVKGEFTTVTSRAYWKDWRGKPLPLYAWCRRVKPLARVQYSILAITFRRLRFAGFSPEESLETAFKHARDGYLPADSIVFDRAFEVISKSEGLWGVDRQGLKLERCGSCGSLHLISTEDRARRPSCPFCHLLRRPDIFVDARRDTAQLMSFVGQDMCQVGHRIPRDDPNEVAASVSV</sequence>
<name>A0ABZ0D1U4_9BURK</name>
<keyword evidence="1" id="KW-0614">Plasmid</keyword>
<dbReference type="EMBL" id="CP136337">
    <property type="protein sequence ID" value="WOB11147.1"/>
    <property type="molecule type" value="Genomic_DNA"/>
</dbReference>
<evidence type="ECO:0000313" key="2">
    <source>
        <dbReference type="Proteomes" id="UP001303946"/>
    </source>
</evidence>
<proteinExistence type="predicted"/>
<reference evidence="1 2" key="1">
    <citation type="submission" date="2023-10" db="EMBL/GenBank/DDBJ databases">
        <title>Bacteria for the degradation of biodegradable plastic PBAT(Polybutylene adipate terephthalate).</title>
        <authorList>
            <person name="Weon H.-Y."/>
            <person name="Yeon J."/>
        </authorList>
    </citation>
    <scope>NUCLEOTIDE SEQUENCE [LARGE SCALE GENOMIC DNA]</scope>
    <source>
        <strain evidence="1 2">SBD 7-3</strain>
        <plasmid evidence="1 2">unnamed1</plasmid>
    </source>
</reference>
<keyword evidence="2" id="KW-1185">Reference proteome</keyword>
<geneLocation type="plasmid" evidence="1 2">
    <name>unnamed1</name>
</geneLocation>
<evidence type="ECO:0008006" key="3">
    <source>
        <dbReference type="Google" id="ProtNLM"/>
    </source>
</evidence>
<accession>A0ABZ0D1U4</accession>
<evidence type="ECO:0000313" key="1">
    <source>
        <dbReference type="EMBL" id="WOB11147.1"/>
    </source>
</evidence>
<organism evidence="1 2">
    <name type="scientific">Piscinibacter gummiphilus</name>
    <dbReference type="NCBI Taxonomy" id="946333"/>
    <lineage>
        <taxon>Bacteria</taxon>
        <taxon>Pseudomonadati</taxon>
        <taxon>Pseudomonadota</taxon>
        <taxon>Betaproteobacteria</taxon>
        <taxon>Burkholderiales</taxon>
        <taxon>Sphaerotilaceae</taxon>
        <taxon>Piscinibacter</taxon>
    </lineage>
</organism>
<dbReference type="RefSeq" id="WP_316704303.1">
    <property type="nucleotide sequence ID" value="NZ_CP136337.1"/>
</dbReference>
<dbReference type="Proteomes" id="UP001303946">
    <property type="component" value="Plasmid unnamed1"/>
</dbReference>
<protein>
    <recommendedName>
        <fullName evidence="3">Transcriptional activator FlhC</fullName>
    </recommendedName>
</protein>
<gene>
    <name evidence="1" type="ORF">RXV79_27300</name>
</gene>
<dbReference type="SUPFAM" id="SSF160930">
    <property type="entry name" value="FlhC-like"/>
    <property type="match status" value="1"/>
</dbReference>